<accession>A0ACB6V6E3</accession>
<evidence type="ECO:0000313" key="2">
    <source>
        <dbReference type="Proteomes" id="UP000744676"/>
    </source>
</evidence>
<gene>
    <name evidence="1" type="ORF">D0Z00_001576</name>
</gene>
<evidence type="ECO:0000313" key="1">
    <source>
        <dbReference type="EMBL" id="KAF5099566.1"/>
    </source>
</evidence>
<organism evidence="1 2">
    <name type="scientific">Geotrichum galactomycetum</name>
    <dbReference type="NCBI Taxonomy" id="27317"/>
    <lineage>
        <taxon>Eukaryota</taxon>
        <taxon>Fungi</taxon>
        <taxon>Dikarya</taxon>
        <taxon>Ascomycota</taxon>
        <taxon>Saccharomycotina</taxon>
        <taxon>Dipodascomycetes</taxon>
        <taxon>Dipodascales</taxon>
        <taxon>Dipodascaceae</taxon>
        <taxon>Geotrichum</taxon>
    </lineage>
</organism>
<dbReference type="Proteomes" id="UP000744676">
    <property type="component" value="Unassembled WGS sequence"/>
</dbReference>
<protein>
    <submittedName>
        <fullName evidence="1">Uncharacterized protein</fullName>
    </submittedName>
</protein>
<proteinExistence type="predicted"/>
<reference evidence="1 2" key="1">
    <citation type="journal article" date="2020" name="Front. Microbiol.">
        <title>Phenotypic and Genetic Characterization of the Cheese Ripening Yeast Geotrichum candidum.</title>
        <authorList>
            <person name="Perkins V."/>
            <person name="Vignola S."/>
            <person name="Lessard M.H."/>
            <person name="Plante P.L."/>
            <person name="Corbeil J."/>
            <person name="Dugat-Bony E."/>
            <person name="Frenette M."/>
            <person name="Labrie S."/>
        </authorList>
    </citation>
    <scope>NUCLEOTIDE SEQUENCE [LARGE SCALE GENOMIC DNA]</scope>
    <source>
        <strain evidence="1 2">LMA-1147</strain>
    </source>
</reference>
<sequence length="129" mass="15254">MSRSDFEAYKQAKDQIAQLEAEMAEFQASSRELERELEMELEESEERHKTLQSTINMLNLDLGEYKTKHRTLQKEFAASQASLQREIVTLQTAHKEAYGRLREIEMANDDMERMERYVESQIYLALLIF</sequence>
<comment type="caution">
    <text evidence="1">The sequence shown here is derived from an EMBL/GenBank/DDBJ whole genome shotgun (WGS) entry which is preliminary data.</text>
</comment>
<name>A0ACB6V6E3_9ASCO</name>
<keyword evidence="2" id="KW-1185">Reference proteome</keyword>
<dbReference type="EMBL" id="QVQA01000031">
    <property type="protein sequence ID" value="KAF5099566.1"/>
    <property type="molecule type" value="Genomic_DNA"/>
</dbReference>